<dbReference type="GO" id="GO:0046166">
    <property type="term" value="P:glyceraldehyde-3-phosphate biosynthetic process"/>
    <property type="evidence" value="ECO:0007669"/>
    <property type="project" value="TreeGrafter"/>
</dbReference>
<dbReference type="InterPro" id="IPR035990">
    <property type="entry name" value="TIM_sf"/>
</dbReference>
<dbReference type="PANTHER" id="PTHR21139">
    <property type="entry name" value="TRIOSEPHOSPHATE ISOMERASE"/>
    <property type="match status" value="1"/>
</dbReference>
<evidence type="ECO:0000256" key="3">
    <source>
        <dbReference type="RuleBase" id="RU363013"/>
    </source>
</evidence>
<dbReference type="CDD" id="cd00311">
    <property type="entry name" value="TIM"/>
    <property type="match status" value="1"/>
</dbReference>
<evidence type="ECO:0000256" key="2">
    <source>
        <dbReference type="ARBA" id="ARBA00023235"/>
    </source>
</evidence>
<evidence type="ECO:0000313" key="5">
    <source>
        <dbReference type="Proteomes" id="UP000178197"/>
    </source>
</evidence>
<dbReference type="Proteomes" id="UP000178197">
    <property type="component" value="Unassembled WGS sequence"/>
</dbReference>
<dbReference type="PANTHER" id="PTHR21139:SF42">
    <property type="entry name" value="TRIOSEPHOSPHATE ISOMERASE"/>
    <property type="match status" value="1"/>
</dbReference>
<comment type="subunit">
    <text evidence="3">Homodimer.</text>
</comment>
<dbReference type="UniPathway" id="UPA00138"/>
<dbReference type="SUPFAM" id="SSF51351">
    <property type="entry name" value="Triosephosphate isomerase (TIM)"/>
    <property type="match status" value="1"/>
</dbReference>
<dbReference type="GO" id="GO:0006096">
    <property type="term" value="P:glycolytic process"/>
    <property type="evidence" value="ECO:0007669"/>
    <property type="project" value="UniProtKB-UniPathway"/>
</dbReference>
<comment type="pathway">
    <text evidence="3">Carbohydrate biosynthesis; gluconeogenesis.</text>
</comment>
<dbReference type="UniPathway" id="UPA00109">
    <property type="reaction ID" value="UER00189"/>
</dbReference>
<comment type="similarity">
    <text evidence="1 3">Belongs to the triosephosphate isomerase family.</text>
</comment>
<dbReference type="GO" id="GO:0006094">
    <property type="term" value="P:gluconeogenesis"/>
    <property type="evidence" value="ECO:0007669"/>
    <property type="project" value="UniProtKB-UniPathway"/>
</dbReference>
<organism evidence="4 5">
    <name type="scientific">Candidatus Yanofskybacteria bacterium RIFCSPHIGHO2_02_FULL_43_15c</name>
    <dbReference type="NCBI Taxonomy" id="1802679"/>
    <lineage>
        <taxon>Bacteria</taxon>
        <taxon>Candidatus Yanofskyibacteriota</taxon>
    </lineage>
</organism>
<comment type="caution">
    <text evidence="4">The sequence shown here is derived from an EMBL/GenBank/DDBJ whole genome shotgun (WGS) entry which is preliminary data.</text>
</comment>
<dbReference type="EMBL" id="MGJT01000003">
    <property type="protein sequence ID" value="OGN13630.1"/>
    <property type="molecule type" value="Genomic_DNA"/>
</dbReference>
<dbReference type="GO" id="GO:0019563">
    <property type="term" value="P:glycerol catabolic process"/>
    <property type="evidence" value="ECO:0007669"/>
    <property type="project" value="TreeGrafter"/>
</dbReference>
<keyword evidence="3" id="KW-0324">Glycolysis</keyword>
<dbReference type="GO" id="GO:0005829">
    <property type="term" value="C:cytosol"/>
    <property type="evidence" value="ECO:0007669"/>
    <property type="project" value="TreeGrafter"/>
</dbReference>
<gene>
    <name evidence="4" type="ORF">A3C71_01460</name>
</gene>
<dbReference type="Pfam" id="PF00121">
    <property type="entry name" value="TIM"/>
    <property type="match status" value="1"/>
</dbReference>
<dbReference type="InterPro" id="IPR013785">
    <property type="entry name" value="Aldolase_TIM"/>
</dbReference>
<dbReference type="InterPro" id="IPR000652">
    <property type="entry name" value="Triosephosphate_isomerase"/>
</dbReference>
<proteinExistence type="inferred from homology"/>
<reference evidence="4 5" key="1">
    <citation type="journal article" date="2016" name="Nat. Commun.">
        <title>Thousands of microbial genomes shed light on interconnected biogeochemical processes in an aquifer system.</title>
        <authorList>
            <person name="Anantharaman K."/>
            <person name="Brown C.T."/>
            <person name="Hug L.A."/>
            <person name="Sharon I."/>
            <person name="Castelle C.J."/>
            <person name="Probst A.J."/>
            <person name="Thomas B.C."/>
            <person name="Singh A."/>
            <person name="Wilkins M.J."/>
            <person name="Karaoz U."/>
            <person name="Brodie E.L."/>
            <person name="Williams K.H."/>
            <person name="Hubbard S.S."/>
            <person name="Banfield J.F."/>
        </authorList>
    </citation>
    <scope>NUCLEOTIDE SEQUENCE [LARGE SCALE GENOMIC DNA]</scope>
</reference>
<comment type="subcellular location">
    <subcellularLocation>
        <location evidence="3">Cytoplasm</location>
    </subcellularLocation>
</comment>
<name>A0A1F8FLM8_9BACT</name>
<comment type="pathway">
    <text evidence="3">Carbohydrate degradation; glycolysis; D-glyceraldehyde 3-phosphate from glycerone phosphate: step 1/1.</text>
</comment>
<protein>
    <recommendedName>
        <fullName evidence="3">Triosephosphate isomerase</fullName>
        <ecNumber evidence="3">5.3.1.1</ecNumber>
    </recommendedName>
</protein>
<dbReference type="EC" id="5.3.1.1" evidence="3"/>
<accession>A0A1F8FLM8</accession>
<comment type="catalytic activity">
    <reaction evidence="3">
        <text>D-glyceraldehyde 3-phosphate = dihydroxyacetone phosphate</text>
        <dbReference type="Rhea" id="RHEA:18585"/>
        <dbReference type="ChEBI" id="CHEBI:57642"/>
        <dbReference type="ChEBI" id="CHEBI:59776"/>
        <dbReference type="EC" id="5.3.1.1"/>
    </reaction>
</comment>
<evidence type="ECO:0000256" key="1">
    <source>
        <dbReference type="ARBA" id="ARBA00007422"/>
    </source>
</evidence>
<dbReference type="AlphaFoldDB" id="A0A1F8FLM8"/>
<dbReference type="GO" id="GO:0004807">
    <property type="term" value="F:triose-phosphate isomerase activity"/>
    <property type="evidence" value="ECO:0007669"/>
    <property type="project" value="UniProtKB-EC"/>
</dbReference>
<sequence>MKNKIIIANWKDNPATLVETEELFKAEIYIAKRYENVQTVICPPTEFLEQLLQGGPVNRAALYGAQDVFWPENSKPTVPISHVLVGHSERRYDLGETDEIVNQKLKAVLEEGIVPVLFVGERGGESREEILTVQLAKDLAGLSVEQVSKILFTYEPVWAISTNPGGHSDTPENALEAIKFIDDFLTINYKLKTKNYLYGGSVNENNVADFLKHPEISGVVVGKASLDSNRFLQILNATTMIL</sequence>
<dbReference type="PROSITE" id="PS51440">
    <property type="entry name" value="TIM_2"/>
    <property type="match status" value="1"/>
</dbReference>
<dbReference type="Gene3D" id="3.20.20.70">
    <property type="entry name" value="Aldolase class I"/>
    <property type="match status" value="1"/>
</dbReference>
<keyword evidence="3" id="KW-0963">Cytoplasm</keyword>
<keyword evidence="2 3" id="KW-0413">Isomerase</keyword>
<evidence type="ECO:0000313" key="4">
    <source>
        <dbReference type="EMBL" id="OGN13630.1"/>
    </source>
</evidence>
<keyword evidence="3" id="KW-0312">Gluconeogenesis</keyword>